<dbReference type="InterPro" id="IPR027498">
    <property type="entry name" value="Ribosomal_uS2_euk"/>
</dbReference>
<dbReference type="GO" id="GO:0000028">
    <property type="term" value="P:ribosomal small subunit assembly"/>
    <property type="evidence" value="ECO:0007669"/>
    <property type="project" value="UniProtKB-UniRule"/>
</dbReference>
<dbReference type="HAMAP" id="MF_03015">
    <property type="entry name" value="Ribosomal_S2_euk"/>
    <property type="match status" value="1"/>
</dbReference>
<dbReference type="Gene3D" id="3.40.50.10490">
    <property type="entry name" value="Glucose-6-phosphate isomerase like protein, domain 1"/>
    <property type="match status" value="1"/>
</dbReference>
<comment type="subcellular location">
    <subcellularLocation>
        <location evidence="1 6">Cytoplasm</location>
    </subcellularLocation>
</comment>
<dbReference type="SUPFAM" id="SSF52313">
    <property type="entry name" value="Ribosomal protein S2"/>
    <property type="match status" value="1"/>
</dbReference>
<keyword evidence="10" id="KW-1185">Reference proteome</keyword>
<dbReference type="CDD" id="cd01425">
    <property type="entry name" value="RPS2"/>
    <property type="match status" value="1"/>
</dbReference>
<comment type="function">
    <text evidence="6">Required for the assembly and/or stability of the 40S ribosomal subunit. Required for the processing of the 20S rRNA-precursor to mature 18S rRNA in a late step of the maturation of 40S ribosomal subunits.</text>
</comment>
<proteinExistence type="inferred from homology"/>
<dbReference type="Proteomes" id="UP001168821">
    <property type="component" value="Unassembled WGS sequence"/>
</dbReference>
<accession>A0AA38M065</accession>
<dbReference type="GO" id="GO:0003735">
    <property type="term" value="F:structural constituent of ribosome"/>
    <property type="evidence" value="ECO:0007669"/>
    <property type="project" value="UniProtKB-UniRule"/>
</dbReference>
<dbReference type="FunFam" id="3.40.50.10490:FF:000012">
    <property type="entry name" value="40S ribosomal protein SA"/>
    <property type="match status" value="1"/>
</dbReference>
<dbReference type="PRINTS" id="PR00395">
    <property type="entry name" value="RIBOSOMALS2"/>
</dbReference>
<keyword evidence="3 6" id="KW-0963">Cytoplasm</keyword>
<name>A0AA38M065_9CUCU</name>
<dbReference type="Pfam" id="PF00318">
    <property type="entry name" value="Ribosomal_S2"/>
    <property type="match status" value="2"/>
</dbReference>
<evidence type="ECO:0000313" key="10">
    <source>
        <dbReference type="Proteomes" id="UP001168821"/>
    </source>
</evidence>
<feature type="region of interest" description="Disordered" evidence="8">
    <location>
        <begin position="248"/>
        <end position="270"/>
    </location>
</feature>
<dbReference type="InterPro" id="IPR018130">
    <property type="entry name" value="Ribosomal_uS2_CS"/>
</dbReference>
<evidence type="ECO:0000313" key="9">
    <source>
        <dbReference type="EMBL" id="KAJ3632140.1"/>
    </source>
</evidence>
<comment type="subunit">
    <text evidence="6">Component of the small ribosomal subunit. Mature ribosomes consist of a small (40S) and a large (60S) subunit. The 40S subunit contains about 33 different proteins and 1 molecule of RNA (18S). The 60S subunit contains about 49 different proteins and 3 molecules of RNA (28S, 5.8S and 5S). Interacts with ribosomal protein S21.</text>
</comment>
<evidence type="ECO:0000256" key="2">
    <source>
        <dbReference type="ARBA" id="ARBA00006242"/>
    </source>
</evidence>
<evidence type="ECO:0000256" key="1">
    <source>
        <dbReference type="ARBA" id="ARBA00004496"/>
    </source>
</evidence>
<dbReference type="PROSITE" id="PS00963">
    <property type="entry name" value="RIBOSOMAL_S2_2"/>
    <property type="match status" value="1"/>
</dbReference>
<comment type="caution">
    <text evidence="9">The sequence shown here is derived from an EMBL/GenBank/DDBJ whole genome shotgun (WGS) entry which is preliminary data.</text>
</comment>
<dbReference type="InterPro" id="IPR001865">
    <property type="entry name" value="Ribosomal_uS2"/>
</dbReference>
<dbReference type="InterPro" id="IPR023591">
    <property type="entry name" value="Ribosomal_uS2_flav_dom_sf"/>
</dbReference>
<evidence type="ECO:0000256" key="5">
    <source>
        <dbReference type="ARBA" id="ARBA00023274"/>
    </source>
</evidence>
<evidence type="ECO:0000256" key="3">
    <source>
        <dbReference type="ARBA" id="ARBA00022490"/>
    </source>
</evidence>
<dbReference type="GO" id="GO:0022627">
    <property type="term" value="C:cytosolic small ribosomal subunit"/>
    <property type="evidence" value="ECO:0007669"/>
    <property type="project" value="UniProtKB-UniRule"/>
</dbReference>
<dbReference type="GO" id="GO:0006412">
    <property type="term" value="P:translation"/>
    <property type="evidence" value="ECO:0007669"/>
    <property type="project" value="UniProtKB-UniRule"/>
</dbReference>
<reference evidence="9" key="1">
    <citation type="journal article" date="2023" name="G3 (Bethesda)">
        <title>Whole genome assemblies of Zophobas morio and Tenebrio molitor.</title>
        <authorList>
            <person name="Kaur S."/>
            <person name="Stinson S.A."/>
            <person name="diCenzo G.C."/>
        </authorList>
    </citation>
    <scope>NUCLEOTIDE SEQUENCE</scope>
    <source>
        <strain evidence="9">QUZm001</strain>
    </source>
</reference>
<evidence type="ECO:0000256" key="4">
    <source>
        <dbReference type="ARBA" id="ARBA00022980"/>
    </source>
</evidence>
<dbReference type="AlphaFoldDB" id="A0AA38M065"/>
<keyword evidence="4 6" id="KW-0689">Ribosomal protein</keyword>
<dbReference type="NCBIfam" id="TIGR01012">
    <property type="entry name" value="uS2_euk_arch"/>
    <property type="match status" value="1"/>
</dbReference>
<evidence type="ECO:0000256" key="7">
    <source>
        <dbReference type="RuleBase" id="RU003631"/>
    </source>
</evidence>
<evidence type="ECO:0000256" key="8">
    <source>
        <dbReference type="SAM" id="MobiDB-lite"/>
    </source>
</evidence>
<keyword evidence="5 6" id="KW-0687">Ribonucleoprotein</keyword>
<comment type="similarity">
    <text evidence="2 6 7">Belongs to the universal ribosomal protein uS2 family.</text>
</comment>
<organism evidence="9 10">
    <name type="scientific">Zophobas morio</name>
    <dbReference type="NCBI Taxonomy" id="2755281"/>
    <lineage>
        <taxon>Eukaryota</taxon>
        <taxon>Metazoa</taxon>
        <taxon>Ecdysozoa</taxon>
        <taxon>Arthropoda</taxon>
        <taxon>Hexapoda</taxon>
        <taxon>Insecta</taxon>
        <taxon>Pterygota</taxon>
        <taxon>Neoptera</taxon>
        <taxon>Endopterygota</taxon>
        <taxon>Coleoptera</taxon>
        <taxon>Polyphaga</taxon>
        <taxon>Cucujiformia</taxon>
        <taxon>Tenebrionidae</taxon>
        <taxon>Zophobas</taxon>
    </lineage>
</organism>
<sequence length="270" mass="29987">MSGGLEVLSLNEDDLYKMLKANIHLCDQICGFQMESYVYKRNPSGLHIINLQKTWEKILFAARAIVAIDNPADVCIIGSTNNSQRGLLKFASHTGAASIAGRFTPGTFTNQITSQFKEPRLIIICDTHTDRQALIESSYSNIPTIALCNTSSYVKFVDIVIPCNTKSTLSVGLILWLLAREVLRFRGIIPRDIDWDVMPDLYFYRSPTEIEREEVGKEINQEASAGFVPPPVLTAADTSQLGEDDWARIDSPSDVFAPEPASKLAESWGQ</sequence>
<dbReference type="EMBL" id="JALNTZ010000582">
    <property type="protein sequence ID" value="KAJ3632140.1"/>
    <property type="molecule type" value="Genomic_DNA"/>
</dbReference>
<dbReference type="InterPro" id="IPR005707">
    <property type="entry name" value="Ribosomal_uS2_euk/arc"/>
</dbReference>
<evidence type="ECO:0000256" key="6">
    <source>
        <dbReference type="HAMAP-Rule" id="MF_03015"/>
    </source>
</evidence>
<dbReference type="PANTHER" id="PTHR11489">
    <property type="entry name" value="40S RIBOSOMAL PROTEIN SA"/>
    <property type="match status" value="1"/>
</dbReference>
<protein>
    <recommendedName>
        <fullName evidence="6">Small ribosomal subunit protein uS2</fullName>
    </recommendedName>
</protein>
<gene>
    <name evidence="9" type="ORF">Zmor_019147</name>
</gene>